<accession>A0ABU1UJ81</accession>
<keyword evidence="1" id="KW-0472">Membrane</keyword>
<sequence>MTTIQNIQTPSLHISSAVIRKAAGTTLALAVTAAVVFAVVKSDPAETLGTVIYWLASMYFLVLCTSIVGIAALGVGENAKEARKTQYDIH</sequence>
<proteinExistence type="predicted"/>
<keyword evidence="1" id="KW-1133">Transmembrane helix</keyword>
<feature type="transmembrane region" description="Helical" evidence="1">
    <location>
        <begin position="52"/>
        <end position="75"/>
    </location>
</feature>
<name>A0ABU1UJ81_9ACTN</name>
<dbReference type="EMBL" id="JAVDWH010000001">
    <property type="protein sequence ID" value="MDR7085239.1"/>
    <property type="molecule type" value="Genomic_DNA"/>
</dbReference>
<gene>
    <name evidence="2" type="ORF">J2X11_000078</name>
</gene>
<protein>
    <submittedName>
        <fullName evidence="2">Uncharacterized protein</fullName>
    </submittedName>
</protein>
<reference evidence="2 3" key="1">
    <citation type="submission" date="2023-07" db="EMBL/GenBank/DDBJ databases">
        <title>Sorghum-associated microbial communities from plants grown in Nebraska, USA.</title>
        <authorList>
            <person name="Schachtman D."/>
        </authorList>
    </citation>
    <scope>NUCLEOTIDE SEQUENCE [LARGE SCALE GENOMIC DNA]</scope>
    <source>
        <strain evidence="2 3">BE248</strain>
    </source>
</reference>
<organism evidence="2 3">
    <name type="scientific">Aeromicrobium panaciterrae</name>
    <dbReference type="NCBI Taxonomy" id="363861"/>
    <lineage>
        <taxon>Bacteria</taxon>
        <taxon>Bacillati</taxon>
        <taxon>Actinomycetota</taxon>
        <taxon>Actinomycetes</taxon>
        <taxon>Propionibacteriales</taxon>
        <taxon>Nocardioidaceae</taxon>
        <taxon>Aeromicrobium</taxon>
    </lineage>
</organism>
<dbReference type="RefSeq" id="WP_309965177.1">
    <property type="nucleotide sequence ID" value="NZ_JAVDWH010000001.1"/>
</dbReference>
<keyword evidence="3" id="KW-1185">Reference proteome</keyword>
<evidence type="ECO:0000313" key="2">
    <source>
        <dbReference type="EMBL" id="MDR7085239.1"/>
    </source>
</evidence>
<keyword evidence="1" id="KW-0812">Transmembrane</keyword>
<comment type="caution">
    <text evidence="2">The sequence shown here is derived from an EMBL/GenBank/DDBJ whole genome shotgun (WGS) entry which is preliminary data.</text>
</comment>
<evidence type="ECO:0000313" key="3">
    <source>
        <dbReference type="Proteomes" id="UP001257739"/>
    </source>
</evidence>
<dbReference type="Proteomes" id="UP001257739">
    <property type="component" value="Unassembled WGS sequence"/>
</dbReference>
<evidence type="ECO:0000256" key="1">
    <source>
        <dbReference type="SAM" id="Phobius"/>
    </source>
</evidence>
<feature type="transmembrane region" description="Helical" evidence="1">
    <location>
        <begin position="21"/>
        <end position="40"/>
    </location>
</feature>